<evidence type="ECO:0000313" key="1">
    <source>
        <dbReference type="EMBL" id="CAH2095715.1"/>
    </source>
</evidence>
<protein>
    <submittedName>
        <fullName evidence="1">Uncharacterized protein</fullName>
    </submittedName>
</protein>
<reference evidence="1" key="1">
    <citation type="submission" date="2022-03" db="EMBL/GenBank/DDBJ databases">
        <authorList>
            <person name="Tunstrom K."/>
        </authorList>
    </citation>
    <scope>NUCLEOTIDE SEQUENCE</scope>
</reference>
<evidence type="ECO:0000313" key="2">
    <source>
        <dbReference type="Proteomes" id="UP001153954"/>
    </source>
</evidence>
<gene>
    <name evidence="1" type="ORF">EEDITHA_LOCUS11137</name>
</gene>
<dbReference type="PANTHER" id="PTHR45913:SF19">
    <property type="entry name" value="LOW QUALITY PROTEIN: ZINC FINGER BED DOMAIN-CONTAINING PROTEIN 5-LIKE"/>
    <property type="match status" value="1"/>
</dbReference>
<dbReference type="AlphaFoldDB" id="A0AAU9UD80"/>
<comment type="caution">
    <text evidence="1">The sequence shown here is derived from an EMBL/GenBank/DDBJ whole genome shotgun (WGS) entry which is preliminary data.</text>
</comment>
<keyword evidence="2" id="KW-1185">Reference proteome</keyword>
<dbReference type="PANTHER" id="PTHR45913">
    <property type="entry name" value="EPM2A-INTERACTING PROTEIN 1"/>
    <property type="match status" value="1"/>
</dbReference>
<dbReference type="Proteomes" id="UP001153954">
    <property type="component" value="Unassembled WGS sequence"/>
</dbReference>
<accession>A0AAU9UD80</accession>
<organism evidence="1 2">
    <name type="scientific">Euphydryas editha</name>
    <name type="common">Edith's checkerspot</name>
    <dbReference type="NCBI Taxonomy" id="104508"/>
    <lineage>
        <taxon>Eukaryota</taxon>
        <taxon>Metazoa</taxon>
        <taxon>Ecdysozoa</taxon>
        <taxon>Arthropoda</taxon>
        <taxon>Hexapoda</taxon>
        <taxon>Insecta</taxon>
        <taxon>Pterygota</taxon>
        <taxon>Neoptera</taxon>
        <taxon>Endopterygota</taxon>
        <taxon>Lepidoptera</taxon>
        <taxon>Glossata</taxon>
        <taxon>Ditrysia</taxon>
        <taxon>Papilionoidea</taxon>
        <taxon>Nymphalidae</taxon>
        <taxon>Nymphalinae</taxon>
        <taxon>Euphydryas</taxon>
    </lineage>
</organism>
<sequence>METYPIKFFLLNKNELTYEVLIRGEEPASTVLGRVKSHLDWNDCIVICTDGANAMTGKNAGAVSQIKSTSNCSSSHCILHRLSFMADIFQNLNGLDAGPDMRLQLSSTKPDINQLMKNKKQFHNSH</sequence>
<name>A0AAU9UD80_EUPED</name>
<dbReference type="EMBL" id="CAKOGL010000015">
    <property type="protein sequence ID" value="CAH2095715.1"/>
    <property type="molecule type" value="Genomic_DNA"/>
</dbReference>
<proteinExistence type="predicted"/>